<feature type="compositionally biased region" description="Basic residues" evidence="1">
    <location>
        <begin position="31"/>
        <end position="45"/>
    </location>
</feature>
<feature type="region of interest" description="Disordered" evidence="1">
    <location>
        <begin position="30"/>
        <end position="98"/>
    </location>
</feature>
<dbReference type="EMBL" id="CADCUP010000021">
    <property type="protein sequence ID" value="CAA9373295.1"/>
    <property type="molecule type" value="Genomic_DNA"/>
</dbReference>
<evidence type="ECO:0000313" key="2">
    <source>
        <dbReference type="EMBL" id="CAA9373295.1"/>
    </source>
</evidence>
<organism evidence="2">
    <name type="scientific">uncultured Nocardioides sp</name>
    <dbReference type="NCBI Taxonomy" id="198441"/>
    <lineage>
        <taxon>Bacteria</taxon>
        <taxon>Bacillati</taxon>
        <taxon>Actinomycetota</taxon>
        <taxon>Actinomycetes</taxon>
        <taxon>Propionibacteriales</taxon>
        <taxon>Nocardioidaceae</taxon>
        <taxon>Nocardioides</taxon>
        <taxon>environmental samples</taxon>
    </lineage>
</organism>
<proteinExistence type="predicted"/>
<sequence length="204" mass="22402">CLASSTMTSAGTRSPPPCGAWCSARAWRPCRSARSRQRPVGRRVRSATGSPTRRRSCGSPSPAPWPRRRRGCARSSPPVRRARTPSSCSSSCCRSTTYAGSRCTCGSPPSTRPATTMASTRPGRRCSSPCATCAVPRSHGGATSPRRRRWGRWSMRWSRTPRCCTRSSTAWRSTACTTPRRRRRSGYVRSCATTSRRSPPGRDF</sequence>
<gene>
    <name evidence="2" type="ORF">AVDCRST_MAG06-250</name>
</gene>
<feature type="compositionally biased region" description="Low complexity" evidence="1">
    <location>
        <begin position="84"/>
        <end position="97"/>
    </location>
</feature>
<feature type="non-terminal residue" evidence="2">
    <location>
        <position position="1"/>
    </location>
</feature>
<accession>A0A6J4MZG8</accession>
<dbReference type="AlphaFoldDB" id="A0A6J4MZG8"/>
<feature type="non-terminal residue" evidence="2">
    <location>
        <position position="204"/>
    </location>
</feature>
<evidence type="ECO:0000256" key="1">
    <source>
        <dbReference type="SAM" id="MobiDB-lite"/>
    </source>
</evidence>
<feature type="region of interest" description="Disordered" evidence="1">
    <location>
        <begin position="167"/>
        <end position="204"/>
    </location>
</feature>
<name>A0A6J4MZG8_9ACTN</name>
<reference evidence="2" key="1">
    <citation type="submission" date="2020-02" db="EMBL/GenBank/DDBJ databases">
        <authorList>
            <person name="Meier V. D."/>
        </authorList>
    </citation>
    <scope>NUCLEOTIDE SEQUENCE</scope>
    <source>
        <strain evidence="2">AVDCRST_MAG06</strain>
    </source>
</reference>
<protein>
    <submittedName>
        <fullName evidence="2">Uncharacterized protein</fullName>
    </submittedName>
</protein>